<name>A0A840BU30_9RHOO</name>
<evidence type="ECO:0000313" key="2">
    <source>
        <dbReference type="EMBL" id="MBB4013867.1"/>
    </source>
</evidence>
<keyword evidence="1" id="KW-0812">Transmembrane</keyword>
<dbReference type="Proteomes" id="UP000561045">
    <property type="component" value="Unassembled WGS sequence"/>
</dbReference>
<sequence>MNTLRQQLVVVTCVIYALATAVILLATRHVVSDAIERETARAADLSTALLSSSVVPLFAEHDVGAIDEATCRAELPFGMTPYRPVRQLIRLQDPLAP</sequence>
<keyword evidence="1" id="KW-1133">Transmembrane helix</keyword>
<dbReference type="EMBL" id="JACIET010000002">
    <property type="protein sequence ID" value="MBB4013867.1"/>
    <property type="molecule type" value="Genomic_DNA"/>
</dbReference>
<keyword evidence="3" id="KW-1185">Reference proteome</keyword>
<organism evidence="2 3">
    <name type="scientific">Niveibacterium umoris</name>
    <dbReference type="NCBI Taxonomy" id="1193620"/>
    <lineage>
        <taxon>Bacteria</taxon>
        <taxon>Pseudomonadati</taxon>
        <taxon>Pseudomonadota</taxon>
        <taxon>Betaproteobacteria</taxon>
        <taxon>Rhodocyclales</taxon>
        <taxon>Rhodocyclaceae</taxon>
        <taxon>Niveibacterium</taxon>
    </lineage>
</organism>
<proteinExistence type="predicted"/>
<feature type="transmembrane region" description="Helical" evidence="1">
    <location>
        <begin position="6"/>
        <end position="27"/>
    </location>
</feature>
<reference evidence="2 3" key="1">
    <citation type="submission" date="2020-08" db="EMBL/GenBank/DDBJ databases">
        <title>Genomic Encyclopedia of Type Strains, Phase IV (KMG-IV): sequencing the most valuable type-strain genomes for metagenomic binning, comparative biology and taxonomic classification.</title>
        <authorList>
            <person name="Goeker M."/>
        </authorList>
    </citation>
    <scope>NUCLEOTIDE SEQUENCE [LARGE SCALE GENOMIC DNA]</scope>
    <source>
        <strain evidence="2 3">DSM 106739</strain>
    </source>
</reference>
<accession>A0A840BU30</accession>
<gene>
    <name evidence="2" type="ORF">GGR36_003213</name>
</gene>
<keyword evidence="1" id="KW-0472">Membrane</keyword>
<protein>
    <submittedName>
        <fullName evidence="2">Uncharacterized protein</fullName>
    </submittedName>
</protein>
<evidence type="ECO:0000256" key="1">
    <source>
        <dbReference type="SAM" id="Phobius"/>
    </source>
</evidence>
<evidence type="ECO:0000313" key="3">
    <source>
        <dbReference type="Proteomes" id="UP000561045"/>
    </source>
</evidence>
<dbReference type="AlphaFoldDB" id="A0A840BU30"/>
<comment type="caution">
    <text evidence="2">The sequence shown here is derived from an EMBL/GenBank/DDBJ whole genome shotgun (WGS) entry which is preliminary data.</text>
</comment>
<dbReference type="RefSeq" id="WP_183635781.1">
    <property type="nucleotide sequence ID" value="NZ_BAABLE010000005.1"/>
</dbReference>